<dbReference type="Pfam" id="PF01381">
    <property type="entry name" value="HTH_3"/>
    <property type="match status" value="1"/>
</dbReference>
<dbReference type="PROSITE" id="PS50005">
    <property type="entry name" value="TPR"/>
    <property type="match status" value="2"/>
</dbReference>
<dbReference type="PANTHER" id="PTHR46630">
    <property type="entry name" value="TETRATRICOPEPTIDE REPEAT PROTEIN 29"/>
    <property type="match status" value="1"/>
</dbReference>
<evidence type="ECO:0000256" key="5">
    <source>
        <dbReference type="ARBA" id="ARBA00038253"/>
    </source>
</evidence>
<dbReference type="EMBL" id="BMEX01000001">
    <property type="protein sequence ID" value="GGA34236.1"/>
    <property type="molecule type" value="Genomic_DNA"/>
</dbReference>
<dbReference type="PANTHER" id="PTHR46630:SF1">
    <property type="entry name" value="TETRATRICOPEPTIDE REPEAT PROTEIN 29"/>
    <property type="match status" value="1"/>
</dbReference>
<feature type="domain" description="HTH cro/C1-type" evidence="7">
    <location>
        <begin position="13"/>
        <end position="66"/>
    </location>
</feature>
<name>A0ABQ1G059_9BACL</name>
<comment type="subcellular location">
    <subcellularLocation>
        <location evidence="1">Cytoplasm</location>
    </subcellularLocation>
</comment>
<dbReference type="Gene3D" id="1.25.40.10">
    <property type="entry name" value="Tetratricopeptide repeat domain"/>
    <property type="match status" value="2"/>
</dbReference>
<evidence type="ECO:0000256" key="1">
    <source>
        <dbReference type="ARBA" id="ARBA00004496"/>
    </source>
</evidence>
<dbReference type="PROSITE" id="PS50943">
    <property type="entry name" value="HTH_CROC1"/>
    <property type="match status" value="1"/>
</dbReference>
<dbReference type="SMART" id="SM00530">
    <property type="entry name" value="HTH_XRE"/>
    <property type="match status" value="1"/>
</dbReference>
<evidence type="ECO:0000313" key="8">
    <source>
        <dbReference type="EMBL" id="GGA34236.1"/>
    </source>
</evidence>
<comment type="caution">
    <text evidence="8">The sequence shown here is derived from an EMBL/GenBank/DDBJ whole genome shotgun (WGS) entry which is preliminary data.</text>
</comment>
<evidence type="ECO:0000313" key="9">
    <source>
        <dbReference type="Proteomes" id="UP000617979"/>
    </source>
</evidence>
<evidence type="ECO:0000256" key="6">
    <source>
        <dbReference type="PROSITE-ProRule" id="PRU00339"/>
    </source>
</evidence>
<feature type="repeat" description="TPR" evidence="6">
    <location>
        <begin position="318"/>
        <end position="351"/>
    </location>
</feature>
<evidence type="ECO:0000259" key="7">
    <source>
        <dbReference type="PROSITE" id="PS50943"/>
    </source>
</evidence>
<keyword evidence="3" id="KW-0677">Repeat</keyword>
<dbReference type="InterPro" id="IPR001387">
    <property type="entry name" value="Cro/C1-type_HTH"/>
</dbReference>
<dbReference type="Pfam" id="PF13424">
    <property type="entry name" value="TPR_12"/>
    <property type="match status" value="1"/>
</dbReference>
<dbReference type="Pfam" id="PF13432">
    <property type="entry name" value="TPR_16"/>
    <property type="match status" value="1"/>
</dbReference>
<keyword evidence="9" id="KW-1185">Reference proteome</keyword>
<protein>
    <recommendedName>
        <fullName evidence="7">HTH cro/C1-type domain-containing protein</fullName>
    </recommendedName>
</protein>
<keyword evidence="4 6" id="KW-0802">TPR repeat</keyword>
<accession>A0ABQ1G059</accession>
<dbReference type="Proteomes" id="UP000617979">
    <property type="component" value="Unassembled WGS sequence"/>
</dbReference>
<dbReference type="CDD" id="cd00093">
    <property type="entry name" value="HTH_XRE"/>
    <property type="match status" value="1"/>
</dbReference>
<reference evidence="9" key="1">
    <citation type="journal article" date="2019" name="Int. J. Syst. Evol. Microbiol.">
        <title>The Global Catalogue of Microorganisms (GCM) 10K type strain sequencing project: providing services to taxonomists for standard genome sequencing and annotation.</title>
        <authorList>
            <consortium name="The Broad Institute Genomics Platform"/>
            <consortium name="The Broad Institute Genome Sequencing Center for Infectious Disease"/>
            <person name="Wu L."/>
            <person name="Ma J."/>
        </authorList>
    </citation>
    <scope>NUCLEOTIDE SEQUENCE [LARGE SCALE GENOMIC DNA]</scope>
    <source>
        <strain evidence="9">CGMCC 1.12404</strain>
    </source>
</reference>
<evidence type="ECO:0000256" key="3">
    <source>
        <dbReference type="ARBA" id="ARBA00022737"/>
    </source>
</evidence>
<feature type="repeat" description="TPR" evidence="6">
    <location>
        <begin position="358"/>
        <end position="391"/>
    </location>
</feature>
<proteinExistence type="inferred from homology"/>
<dbReference type="SUPFAM" id="SSF47413">
    <property type="entry name" value="lambda repressor-like DNA-binding domains"/>
    <property type="match status" value="1"/>
</dbReference>
<comment type="similarity">
    <text evidence="5">Belongs to the Rap family.</text>
</comment>
<dbReference type="SMART" id="SM00028">
    <property type="entry name" value="TPR"/>
    <property type="match status" value="5"/>
</dbReference>
<dbReference type="InterPro" id="IPR051476">
    <property type="entry name" value="Bac_ResReg_Asp_Phosphatase"/>
</dbReference>
<dbReference type="InterPro" id="IPR010982">
    <property type="entry name" value="Lambda_DNA-bd_dom_sf"/>
</dbReference>
<keyword evidence="2" id="KW-0963">Cytoplasm</keyword>
<sequence>MSPAVSTEIGGIIRRVRKRRRLRLEDLADENISPATISNLERGVPHVKQDKLDYLLDKLGISMDQIPELILEEKEELKNLKFQLFSCESLVSIGKPDNALEKLSQLEVEDTHPHAALYHYIQGKSYRSKKNWKKAERSLYQAVRIGSQTRSDLEAAAFNELSLCSYYQNRLEQALKYAESGIASFEDTGERPQIKYLLRRNKAIYLERLGRLGEAMKVVNEAWEWLPQIEQIETKLSFYWLQSELSRRTGVWDQAVHYAETGLELARLNQHYSMMFDFWTVLANTAMKLEDWKRAEHCFSMALELKDQLPEQDERRLITTYTRLGKLYINIKKADEAHQTLQKAIQIGKQQQDIPRLTHALQIMGDYYRLRKEKSKAIPCYRQALEIAQQHGLKKRSYQSTFHLAQCLNGVDEQEFQELTRIMFTLQVELQNEEGVLFEEMD</sequence>
<evidence type="ECO:0000256" key="4">
    <source>
        <dbReference type="ARBA" id="ARBA00022803"/>
    </source>
</evidence>
<evidence type="ECO:0000256" key="2">
    <source>
        <dbReference type="ARBA" id="ARBA00022490"/>
    </source>
</evidence>
<organism evidence="8 9">
    <name type="scientific">Kroppenstedtia guangzhouensis</name>
    <dbReference type="NCBI Taxonomy" id="1274356"/>
    <lineage>
        <taxon>Bacteria</taxon>
        <taxon>Bacillati</taxon>
        <taxon>Bacillota</taxon>
        <taxon>Bacilli</taxon>
        <taxon>Bacillales</taxon>
        <taxon>Thermoactinomycetaceae</taxon>
        <taxon>Kroppenstedtia</taxon>
    </lineage>
</organism>
<dbReference type="SUPFAM" id="SSF48452">
    <property type="entry name" value="TPR-like"/>
    <property type="match status" value="2"/>
</dbReference>
<dbReference type="Gene3D" id="1.10.260.40">
    <property type="entry name" value="lambda repressor-like DNA-binding domains"/>
    <property type="match status" value="1"/>
</dbReference>
<gene>
    <name evidence="8" type="ORF">GCM10007416_03760</name>
</gene>
<dbReference type="InterPro" id="IPR011990">
    <property type="entry name" value="TPR-like_helical_dom_sf"/>
</dbReference>
<dbReference type="Pfam" id="PF13181">
    <property type="entry name" value="TPR_8"/>
    <property type="match status" value="1"/>
</dbReference>
<dbReference type="RefSeq" id="WP_188429205.1">
    <property type="nucleotide sequence ID" value="NZ_BMEX01000001.1"/>
</dbReference>
<dbReference type="InterPro" id="IPR019734">
    <property type="entry name" value="TPR_rpt"/>
</dbReference>